<evidence type="ECO:0000313" key="2">
    <source>
        <dbReference type="EMBL" id="MDV3438077.1"/>
    </source>
</evidence>
<comment type="caution">
    <text evidence="2">The sequence shown here is derived from an EMBL/GenBank/DDBJ whole genome shotgun (WGS) entry which is preliminary data.</text>
</comment>
<organism evidence="2 3">
    <name type="scientific">Metapseudomonas otitidis</name>
    <dbReference type="NCBI Taxonomy" id="319939"/>
    <lineage>
        <taxon>Bacteria</taxon>
        <taxon>Pseudomonadati</taxon>
        <taxon>Pseudomonadota</taxon>
        <taxon>Gammaproteobacteria</taxon>
        <taxon>Pseudomonadales</taxon>
        <taxon>Pseudomonadaceae</taxon>
        <taxon>Metapseudomonas</taxon>
    </lineage>
</organism>
<sequence length="179" mass="19914">MKNWSGGVLALLMLMLSWPCWAEPSQRELEDIQAWEAAHLAAEQAIPALLERYGNAIGCAFAFNPGNVVKYRIQKQPVFVAVISLDVGCSGGTSMSRNVLVTMKYGDYHRISVDPERSRPSLTPTDFPKRLERLYVENGEILFSGFKPDWTKDALCCATQPVKGKVSFSDGGWQVVFQP</sequence>
<dbReference type="RefSeq" id="WP_309042250.1">
    <property type="nucleotide sequence ID" value="NZ_CP133395.1"/>
</dbReference>
<keyword evidence="1" id="KW-0732">Signal</keyword>
<protein>
    <submittedName>
        <fullName evidence="2">Uncharacterized protein</fullName>
    </submittedName>
</protein>
<feature type="chain" id="PRO_5045529204" evidence="1">
    <location>
        <begin position="23"/>
        <end position="179"/>
    </location>
</feature>
<feature type="signal peptide" evidence="1">
    <location>
        <begin position="1"/>
        <end position="22"/>
    </location>
</feature>
<proteinExistence type="predicted"/>
<keyword evidence="3" id="KW-1185">Reference proteome</keyword>
<dbReference type="Proteomes" id="UP001273935">
    <property type="component" value="Unassembled WGS sequence"/>
</dbReference>
<gene>
    <name evidence="2" type="ORF">R0G64_01380</name>
</gene>
<name>A0ABU3XJF1_9GAMM</name>
<dbReference type="EMBL" id="JAWJUL010000003">
    <property type="protein sequence ID" value="MDV3438077.1"/>
    <property type="molecule type" value="Genomic_DNA"/>
</dbReference>
<reference evidence="2 3" key="1">
    <citation type="submission" date="2023-10" db="EMBL/GenBank/DDBJ databases">
        <title>Pseudomonas otitidis isolated from a paediatric patient with cystic fibrosis in Chile.</title>
        <authorList>
            <person name="Amsteins-Romero L."/>
            <person name="Opazo-Capurro A."/>
            <person name="Matus-Kohler M."/>
            <person name="Gonzalez-Rocha G."/>
        </authorList>
    </citation>
    <scope>NUCLEOTIDE SEQUENCE [LARGE SCALE GENOMIC DNA]</scope>
    <source>
        <strain evidence="2 3">P-714</strain>
    </source>
</reference>
<evidence type="ECO:0000313" key="3">
    <source>
        <dbReference type="Proteomes" id="UP001273935"/>
    </source>
</evidence>
<evidence type="ECO:0000256" key="1">
    <source>
        <dbReference type="SAM" id="SignalP"/>
    </source>
</evidence>
<accession>A0ABU3XJF1</accession>